<feature type="domain" description="F-box" evidence="2">
    <location>
        <begin position="111"/>
        <end position="157"/>
    </location>
</feature>
<dbReference type="PANTHER" id="PTHR13382">
    <property type="entry name" value="MITOCHONDRIAL ATP SYNTHASE COUPLING FACTOR B"/>
    <property type="match status" value="1"/>
</dbReference>
<dbReference type="AlphaFoldDB" id="A0A317SI23"/>
<keyword evidence="1" id="KW-0833">Ubl conjugation pathway</keyword>
<dbReference type="InterPro" id="IPR032675">
    <property type="entry name" value="LRR_dom_sf"/>
</dbReference>
<dbReference type="SMART" id="SM00367">
    <property type="entry name" value="LRR_CC"/>
    <property type="match status" value="6"/>
</dbReference>
<accession>A0A317SI23</accession>
<dbReference type="EMBL" id="PYWC01000080">
    <property type="protein sequence ID" value="PWW73397.1"/>
    <property type="molecule type" value="Genomic_DNA"/>
</dbReference>
<dbReference type="PANTHER" id="PTHR13382:SF67">
    <property type="entry name" value="SCF E3 UBIQUITIN LIGASE COMPLEX F-BOX PROTEIN POF2"/>
    <property type="match status" value="1"/>
</dbReference>
<dbReference type="SUPFAM" id="SSF81383">
    <property type="entry name" value="F-box domain"/>
    <property type="match status" value="1"/>
</dbReference>
<evidence type="ECO:0000313" key="3">
    <source>
        <dbReference type="EMBL" id="PWW73397.1"/>
    </source>
</evidence>
<dbReference type="InterPro" id="IPR001611">
    <property type="entry name" value="Leu-rich_rpt"/>
</dbReference>
<dbReference type="STRING" id="42249.A0A317SI23"/>
<evidence type="ECO:0000313" key="4">
    <source>
        <dbReference type="Proteomes" id="UP000246991"/>
    </source>
</evidence>
<dbReference type="OrthoDB" id="550575at2759"/>
<proteinExistence type="predicted"/>
<evidence type="ECO:0000256" key="1">
    <source>
        <dbReference type="ARBA" id="ARBA00022786"/>
    </source>
</evidence>
<dbReference type="InterPro" id="IPR050648">
    <property type="entry name" value="F-box_LRR-repeat"/>
</dbReference>
<dbReference type="Gene3D" id="3.80.10.10">
    <property type="entry name" value="Ribonuclease Inhibitor"/>
    <property type="match status" value="2"/>
</dbReference>
<dbReference type="PROSITE" id="PS50181">
    <property type="entry name" value="FBOX"/>
    <property type="match status" value="1"/>
</dbReference>
<dbReference type="InterPro" id="IPR001810">
    <property type="entry name" value="F-box_dom"/>
</dbReference>
<dbReference type="SUPFAM" id="SSF52047">
    <property type="entry name" value="RNI-like"/>
    <property type="match status" value="1"/>
</dbReference>
<keyword evidence="4" id="KW-1185">Reference proteome</keyword>
<dbReference type="Pfam" id="PF25372">
    <property type="entry name" value="DUF7885"/>
    <property type="match status" value="1"/>
</dbReference>
<dbReference type="InterPro" id="IPR036047">
    <property type="entry name" value="F-box-like_dom_sf"/>
</dbReference>
<dbReference type="Proteomes" id="UP000246991">
    <property type="component" value="Unassembled WGS sequence"/>
</dbReference>
<dbReference type="GO" id="GO:0005737">
    <property type="term" value="C:cytoplasm"/>
    <property type="evidence" value="ECO:0007669"/>
    <property type="project" value="TreeGrafter"/>
</dbReference>
<dbReference type="Pfam" id="PF12937">
    <property type="entry name" value="F-box-like"/>
    <property type="match status" value="1"/>
</dbReference>
<dbReference type="SMART" id="SM00256">
    <property type="entry name" value="FBOX"/>
    <property type="match status" value="1"/>
</dbReference>
<name>A0A317SI23_9PEZI</name>
<sequence length="614" mass="68038">MVLVSGQAVDTRLVKAPRISRRQRFIARITRNSSSPQLSKLNSEPPSSVRGQYLKNHSVSCISLYLTRPVTPSAERPLGFRVAETLDIPHHQGENMSVGIPNSVRRKPVLADMWGCLPGEVQVQILSCLEPKELVRCSAVSRKWHSLCFDGQLWSNLDATGYYNKIPVDQLSRIITNAGPFVRNLNLRGCVQLQNDWRLEVVANACRNLLTASLEGCKFEQTTIHFIVSRNPRLAQLNIAGLKSASNRTCRLISKACPLLESLNVSWCSSMDARGIKKIVEECKNLRELRACEITRFNEPGPMQTIFKSNKLEVLHLGACESIDDAAIAIMVEGVDPEVDPFTSKPKAPPRKLVDLDLSGCSNLTDQALRSLAGNVPNLEALQLGGCVSLTDSGFTALLPTLGKLTHLDLEECSELTNITLLALARGPAAKKLEHLQCSYCENLGDQGMTEIIRKCPGLRNLEMDNTRVSNLVLGEAAHAVRHRLSPPNSPPVPGSCSPRVALRLVVYDCANITWPGVRDILTRNADSTPSTFKPELIQLKCFYGWQQTVDEHMKRVLRGDRDSANRLECKWAEHMMLSEDTTLGRRRGRRQALWGDGDGLTGRRRGRSSCVIC</sequence>
<comment type="caution">
    <text evidence="3">The sequence shown here is derived from an EMBL/GenBank/DDBJ whole genome shotgun (WGS) entry which is preliminary data.</text>
</comment>
<protein>
    <submittedName>
        <fullName evidence="3">RNI-like protein</fullName>
    </submittedName>
</protein>
<evidence type="ECO:0000259" key="2">
    <source>
        <dbReference type="PROSITE" id="PS50181"/>
    </source>
</evidence>
<dbReference type="InterPro" id="IPR006553">
    <property type="entry name" value="Leu-rich_rpt_Cys-con_subtyp"/>
</dbReference>
<organism evidence="3 4">
    <name type="scientific">Tuber magnatum</name>
    <name type="common">white Piedmont truffle</name>
    <dbReference type="NCBI Taxonomy" id="42249"/>
    <lineage>
        <taxon>Eukaryota</taxon>
        <taxon>Fungi</taxon>
        <taxon>Dikarya</taxon>
        <taxon>Ascomycota</taxon>
        <taxon>Pezizomycotina</taxon>
        <taxon>Pezizomycetes</taxon>
        <taxon>Pezizales</taxon>
        <taxon>Tuberaceae</taxon>
        <taxon>Tuber</taxon>
    </lineage>
</organism>
<reference evidence="3 4" key="1">
    <citation type="submission" date="2018-03" db="EMBL/GenBank/DDBJ databases">
        <title>Genomes of Pezizomycetes fungi and the evolution of truffles.</title>
        <authorList>
            <person name="Murat C."/>
            <person name="Payen T."/>
            <person name="Noel B."/>
            <person name="Kuo A."/>
            <person name="Martin F.M."/>
        </authorList>
    </citation>
    <scope>NUCLEOTIDE SEQUENCE [LARGE SCALE GENOMIC DNA]</scope>
    <source>
        <strain evidence="3">091103-1</strain>
    </source>
</reference>
<dbReference type="InterPro" id="IPR057207">
    <property type="entry name" value="FBXL15_LRR"/>
</dbReference>
<gene>
    <name evidence="3" type="ORF">C7212DRAFT_354244</name>
</gene>
<dbReference type="Pfam" id="PF13516">
    <property type="entry name" value="LRR_6"/>
    <property type="match status" value="1"/>
</dbReference>